<proteinExistence type="predicted"/>
<dbReference type="RefSeq" id="WP_339091112.1">
    <property type="nucleotide sequence ID" value="NZ_LR743507.1"/>
</dbReference>
<evidence type="ECO:0008006" key="2">
    <source>
        <dbReference type="Google" id="ProtNLM"/>
    </source>
</evidence>
<organism evidence="1">
    <name type="scientific">Variovorax paradoxus</name>
    <dbReference type="NCBI Taxonomy" id="34073"/>
    <lineage>
        <taxon>Bacteria</taxon>
        <taxon>Pseudomonadati</taxon>
        <taxon>Pseudomonadota</taxon>
        <taxon>Betaproteobacteria</taxon>
        <taxon>Burkholderiales</taxon>
        <taxon>Comamonadaceae</taxon>
        <taxon>Variovorax</taxon>
    </lineage>
</organism>
<dbReference type="EMBL" id="LR743507">
    <property type="protein sequence ID" value="CAA2106007.1"/>
    <property type="molecule type" value="Genomic_DNA"/>
</dbReference>
<dbReference type="AlphaFoldDB" id="A0A679IYL5"/>
<gene>
    <name evidence="1" type="ORF">VVAX_03534</name>
</gene>
<accession>A0A679IYL5</accession>
<protein>
    <recommendedName>
        <fullName evidence="2">Capsule polysaccharide biosynthesis protein</fullName>
    </recommendedName>
</protein>
<reference evidence="1" key="1">
    <citation type="submission" date="2019-12" db="EMBL/GenBank/DDBJ databases">
        <authorList>
            <person name="Cremers G."/>
        </authorList>
    </citation>
    <scope>NUCLEOTIDE SEQUENCE</scope>
    <source>
        <strain evidence="1">Vvax</strain>
    </source>
</reference>
<evidence type="ECO:0000313" key="1">
    <source>
        <dbReference type="EMBL" id="CAA2106007.1"/>
    </source>
</evidence>
<name>A0A679IYL5_VARPD</name>
<sequence>MIDLTIVATAEHQTRCGLAVADGIRAVGGTARLQRTEVCSTLHVCAWGWRQGKRLRDAGHEVLVMERAYLGDRFAWYSLGWNGLNGRARFPEWPADGGARFREHFGHLKRPWRRDGGYVLLVGQVPGDASLQGRDLSSWYSEAALKAQIGYEADVLFRPHPAAVKRGIIHRPNYTRPSTGSLSEALDGALACITFNSNTGVEAVLAGVPTVAVDPGAMAWDVAAHRVGDLHRPAREAWAHRLAWRQWRLEEIAAGKPFEGIHA</sequence>